<comment type="caution">
    <text evidence="7">The sequence shown here is derived from an EMBL/GenBank/DDBJ whole genome shotgun (WGS) entry which is preliminary data.</text>
</comment>
<evidence type="ECO:0000256" key="5">
    <source>
        <dbReference type="SAM" id="Phobius"/>
    </source>
</evidence>
<evidence type="ECO:0000256" key="4">
    <source>
        <dbReference type="ARBA" id="ARBA00023034"/>
    </source>
</evidence>
<evidence type="ECO:0000313" key="8">
    <source>
        <dbReference type="Proteomes" id="UP000822688"/>
    </source>
</evidence>
<keyword evidence="8" id="KW-1185">Reference proteome</keyword>
<dbReference type="InterPro" id="IPR004263">
    <property type="entry name" value="Exostosin"/>
</dbReference>
<dbReference type="GO" id="GO:0000139">
    <property type="term" value="C:Golgi membrane"/>
    <property type="evidence" value="ECO:0007669"/>
    <property type="project" value="UniProtKB-SubCell"/>
</dbReference>
<evidence type="ECO:0000256" key="3">
    <source>
        <dbReference type="ARBA" id="ARBA00022968"/>
    </source>
</evidence>
<dbReference type="PANTHER" id="PTHR11062">
    <property type="entry name" value="EXOSTOSIN HEPARAN SULFATE GLYCOSYLTRANSFERASE -RELATED"/>
    <property type="match status" value="1"/>
</dbReference>
<evidence type="ECO:0000313" key="7">
    <source>
        <dbReference type="EMBL" id="KAG0569158.1"/>
    </source>
</evidence>
<dbReference type="PANTHER" id="PTHR11062:SF329">
    <property type="entry name" value="EXOSTOSIN GT47 DOMAIN-CONTAINING PROTEIN"/>
    <property type="match status" value="1"/>
</dbReference>
<accession>A0A8T0HFA3</accession>
<keyword evidence="5" id="KW-1133">Transmembrane helix</keyword>
<evidence type="ECO:0000259" key="6">
    <source>
        <dbReference type="Pfam" id="PF03016"/>
    </source>
</evidence>
<name>A0A8T0HFA3_CERPU</name>
<dbReference type="Proteomes" id="UP000822688">
    <property type="component" value="Chromosome 6"/>
</dbReference>
<proteinExistence type="inferred from homology"/>
<keyword evidence="5" id="KW-0812">Transmembrane</keyword>
<reference evidence="7 8" key="1">
    <citation type="submission" date="2020-06" db="EMBL/GenBank/DDBJ databases">
        <title>WGS assembly of Ceratodon purpureus strain R40.</title>
        <authorList>
            <person name="Carey S.B."/>
            <person name="Jenkins J."/>
            <person name="Shu S."/>
            <person name="Lovell J.T."/>
            <person name="Sreedasyam A."/>
            <person name="Maumus F."/>
            <person name="Tiley G.P."/>
            <person name="Fernandez-Pozo N."/>
            <person name="Barry K."/>
            <person name="Chen C."/>
            <person name="Wang M."/>
            <person name="Lipzen A."/>
            <person name="Daum C."/>
            <person name="Saski C.A."/>
            <person name="Payton A.C."/>
            <person name="Mcbreen J.C."/>
            <person name="Conrad R.E."/>
            <person name="Kollar L.M."/>
            <person name="Olsson S."/>
            <person name="Huttunen S."/>
            <person name="Landis J.B."/>
            <person name="Wickett N.J."/>
            <person name="Johnson M.G."/>
            <person name="Rensing S.A."/>
            <person name="Grimwood J."/>
            <person name="Schmutz J."/>
            <person name="Mcdaniel S.F."/>
        </authorList>
    </citation>
    <scope>NUCLEOTIDE SEQUENCE [LARGE SCALE GENOMIC DNA]</scope>
    <source>
        <strain evidence="7 8">R40</strain>
    </source>
</reference>
<comment type="subcellular location">
    <subcellularLocation>
        <location evidence="1">Golgi apparatus membrane</location>
        <topology evidence="1">Single-pass type II membrane protein</topology>
    </subcellularLocation>
</comment>
<organism evidence="7 8">
    <name type="scientific">Ceratodon purpureus</name>
    <name type="common">Fire moss</name>
    <name type="synonym">Dicranum purpureum</name>
    <dbReference type="NCBI Taxonomy" id="3225"/>
    <lineage>
        <taxon>Eukaryota</taxon>
        <taxon>Viridiplantae</taxon>
        <taxon>Streptophyta</taxon>
        <taxon>Embryophyta</taxon>
        <taxon>Bryophyta</taxon>
        <taxon>Bryophytina</taxon>
        <taxon>Bryopsida</taxon>
        <taxon>Dicranidae</taxon>
        <taxon>Pseudoditrichales</taxon>
        <taxon>Ditrichaceae</taxon>
        <taxon>Ceratodon</taxon>
    </lineage>
</organism>
<dbReference type="GO" id="GO:0016757">
    <property type="term" value="F:glycosyltransferase activity"/>
    <property type="evidence" value="ECO:0007669"/>
    <property type="project" value="InterPro"/>
</dbReference>
<keyword evidence="3" id="KW-0735">Signal-anchor</keyword>
<protein>
    <recommendedName>
        <fullName evidence="6">Exostosin GT47 domain-containing protein</fullName>
    </recommendedName>
</protein>
<dbReference type="Pfam" id="PF03016">
    <property type="entry name" value="Exostosin_GT47"/>
    <property type="match status" value="1"/>
</dbReference>
<gene>
    <name evidence="7" type="ORF">KC19_6G069500</name>
</gene>
<feature type="transmembrane region" description="Helical" evidence="5">
    <location>
        <begin position="12"/>
        <end position="36"/>
    </location>
</feature>
<comment type="similarity">
    <text evidence="2">Belongs to the glycosyltransferase 47 family.</text>
</comment>
<dbReference type="OrthoDB" id="1924787at2759"/>
<sequence>MSTLKEAPAPRLSPYLQCLYGLFNMLLLGVMVFSFLSFQGNFVKSAGVPTRSNGTISPPSRPEDAVVTAQVPTFMESSRYSPDRFSSCSMDTCFDFSRCENMEELLVYHYETKDSPAWQFKDALARSPYYTTDPAKACLFFVAVDSTVGSPTLNSLPYWNNGLNHVVISTAVVDSGNPNPESTGMASTMTTITHQSAYRAGFDLSLPLPQKKFFPEVQKLKALERKYFLTFKGDRVSHEFAPGGGIRNNPILSAMHNGEDIVIATTCHQVSTSEMYLRGSQLTANCAKDQQIYNQYKFDDLMDSTFGLVPAGRGQNAHRLLEVLSAGSIPVIISDNYVLPFDTLVEWRRCAFVFPSSQMHRIVPTLRSLETDEIESRREHCLFVYREFLENDDKIVATTAMALKSRFFGVLPKLIPKVPLPSLSQSTSPEQDPTLYDL</sequence>
<keyword evidence="4" id="KW-0333">Golgi apparatus</keyword>
<evidence type="ECO:0000256" key="2">
    <source>
        <dbReference type="ARBA" id="ARBA00010271"/>
    </source>
</evidence>
<keyword evidence="5" id="KW-0472">Membrane</keyword>
<dbReference type="EMBL" id="CM026427">
    <property type="protein sequence ID" value="KAG0569158.1"/>
    <property type="molecule type" value="Genomic_DNA"/>
</dbReference>
<evidence type="ECO:0000256" key="1">
    <source>
        <dbReference type="ARBA" id="ARBA00004323"/>
    </source>
</evidence>
<dbReference type="AlphaFoldDB" id="A0A8T0HFA3"/>
<dbReference type="InterPro" id="IPR040911">
    <property type="entry name" value="Exostosin_GT47"/>
</dbReference>
<feature type="domain" description="Exostosin GT47" evidence="6">
    <location>
        <begin position="115"/>
        <end position="368"/>
    </location>
</feature>